<reference evidence="1" key="2">
    <citation type="submission" date="2019-07" db="EMBL/GenBank/DDBJ databases">
        <authorList>
            <person name="Seetharam A."/>
            <person name="Woodhouse M."/>
            <person name="Cannon E."/>
        </authorList>
    </citation>
    <scope>NUCLEOTIDE SEQUENCE [LARGE SCALE GENOMIC DNA]</scope>
    <source>
        <strain evidence="1">cv. B73</strain>
    </source>
</reference>
<proteinExistence type="predicted"/>
<evidence type="ECO:0000313" key="2">
    <source>
        <dbReference type="Proteomes" id="UP000007305"/>
    </source>
</evidence>
<evidence type="ECO:0000313" key="1">
    <source>
        <dbReference type="EnsemblPlants" id="Zm00001eb424900_P001"/>
    </source>
</evidence>
<dbReference type="Gramene" id="Zm00001eb424900_T001">
    <property type="protein sequence ID" value="Zm00001eb424900_P001"/>
    <property type="gene ID" value="Zm00001eb424900"/>
</dbReference>
<reference evidence="1" key="3">
    <citation type="submission" date="2021-05" db="UniProtKB">
        <authorList>
            <consortium name="EnsemblPlants"/>
        </authorList>
    </citation>
    <scope>IDENTIFICATION</scope>
    <source>
        <strain evidence="1">cv. B73</strain>
    </source>
</reference>
<dbReference type="EnsemblPlants" id="Zm00001eb424900_T001">
    <property type="protein sequence ID" value="Zm00001eb424900_P001"/>
    <property type="gene ID" value="Zm00001eb424900"/>
</dbReference>
<protein>
    <submittedName>
        <fullName evidence="1">Uncharacterized protein</fullName>
    </submittedName>
</protein>
<sequence length="103" mass="10857">MNRVRLELRDAGADQSILSSVPAGPWKNKIDTMRPLHCHSSRNNSRATGGPWSARSSLALALALLPLLSLLSPTGCASSTEQDGVSLLKFLQGLSQDSGLATS</sequence>
<reference evidence="2" key="1">
    <citation type="journal article" date="2009" name="Science">
        <title>The B73 maize genome: complexity, diversity, and dynamics.</title>
        <authorList>
            <person name="Schnable P.S."/>
            <person name="Ware D."/>
            <person name="Fulton R.S."/>
            <person name="Stein J.C."/>
            <person name="Wei F."/>
            <person name="Pasternak S."/>
            <person name="Liang C."/>
            <person name="Zhang J."/>
            <person name="Fulton L."/>
            <person name="Graves T.A."/>
            <person name="Minx P."/>
            <person name="Reily A.D."/>
            <person name="Courtney L."/>
            <person name="Kruchowski S.S."/>
            <person name="Tomlinson C."/>
            <person name="Strong C."/>
            <person name="Delehaunty K."/>
            <person name="Fronick C."/>
            <person name="Courtney B."/>
            <person name="Rock S.M."/>
            <person name="Belter E."/>
            <person name="Du F."/>
            <person name="Kim K."/>
            <person name="Abbott R.M."/>
            <person name="Cotton M."/>
            <person name="Levy A."/>
            <person name="Marchetto P."/>
            <person name="Ochoa K."/>
            <person name="Jackson S.M."/>
            <person name="Gillam B."/>
            <person name="Chen W."/>
            <person name="Yan L."/>
            <person name="Higginbotham J."/>
            <person name="Cardenas M."/>
            <person name="Waligorski J."/>
            <person name="Applebaum E."/>
            <person name="Phelps L."/>
            <person name="Falcone J."/>
            <person name="Kanchi K."/>
            <person name="Thane T."/>
            <person name="Scimone A."/>
            <person name="Thane N."/>
            <person name="Henke J."/>
            <person name="Wang T."/>
            <person name="Ruppert J."/>
            <person name="Shah N."/>
            <person name="Rotter K."/>
            <person name="Hodges J."/>
            <person name="Ingenthron E."/>
            <person name="Cordes M."/>
            <person name="Kohlberg S."/>
            <person name="Sgro J."/>
            <person name="Delgado B."/>
            <person name="Mead K."/>
            <person name="Chinwalla A."/>
            <person name="Leonard S."/>
            <person name="Crouse K."/>
            <person name="Collura K."/>
            <person name="Kudrna D."/>
            <person name="Currie J."/>
            <person name="He R."/>
            <person name="Angelova A."/>
            <person name="Rajasekar S."/>
            <person name="Mueller T."/>
            <person name="Lomeli R."/>
            <person name="Scara G."/>
            <person name="Ko A."/>
            <person name="Delaney K."/>
            <person name="Wissotski M."/>
            <person name="Lopez G."/>
            <person name="Campos D."/>
            <person name="Braidotti M."/>
            <person name="Ashley E."/>
            <person name="Golser W."/>
            <person name="Kim H."/>
            <person name="Lee S."/>
            <person name="Lin J."/>
            <person name="Dujmic Z."/>
            <person name="Kim W."/>
            <person name="Talag J."/>
            <person name="Zuccolo A."/>
            <person name="Fan C."/>
            <person name="Sebastian A."/>
            <person name="Kramer M."/>
            <person name="Spiegel L."/>
            <person name="Nascimento L."/>
            <person name="Zutavern T."/>
            <person name="Miller B."/>
            <person name="Ambroise C."/>
            <person name="Muller S."/>
            <person name="Spooner W."/>
            <person name="Narechania A."/>
            <person name="Ren L."/>
            <person name="Wei S."/>
            <person name="Kumari S."/>
            <person name="Faga B."/>
            <person name="Levy M.J."/>
            <person name="McMahan L."/>
            <person name="Van Buren P."/>
            <person name="Vaughn M.W."/>
            <person name="Ying K."/>
            <person name="Yeh C.-T."/>
            <person name="Emrich S.J."/>
            <person name="Jia Y."/>
            <person name="Kalyanaraman A."/>
            <person name="Hsia A.-P."/>
            <person name="Barbazuk W.B."/>
            <person name="Baucom R.S."/>
            <person name="Brutnell T.P."/>
            <person name="Carpita N.C."/>
            <person name="Chaparro C."/>
            <person name="Chia J.-M."/>
            <person name="Deragon J.-M."/>
            <person name="Estill J.C."/>
            <person name="Fu Y."/>
            <person name="Jeddeloh J.A."/>
            <person name="Han Y."/>
            <person name="Lee H."/>
            <person name="Li P."/>
            <person name="Lisch D.R."/>
            <person name="Liu S."/>
            <person name="Liu Z."/>
            <person name="Nagel D.H."/>
            <person name="McCann M.C."/>
            <person name="SanMiguel P."/>
            <person name="Myers A.M."/>
            <person name="Nettleton D."/>
            <person name="Nguyen J."/>
            <person name="Penning B.W."/>
            <person name="Ponnala L."/>
            <person name="Schneider K.L."/>
            <person name="Schwartz D.C."/>
            <person name="Sharma A."/>
            <person name="Soderlund C."/>
            <person name="Springer N.M."/>
            <person name="Sun Q."/>
            <person name="Wang H."/>
            <person name="Waterman M."/>
            <person name="Westerman R."/>
            <person name="Wolfgruber T.K."/>
            <person name="Yang L."/>
            <person name="Yu Y."/>
            <person name="Zhang L."/>
            <person name="Zhou S."/>
            <person name="Zhu Q."/>
            <person name="Bennetzen J.L."/>
            <person name="Dawe R.K."/>
            <person name="Jiang J."/>
            <person name="Jiang N."/>
            <person name="Presting G.G."/>
            <person name="Wessler S.R."/>
            <person name="Aluru S."/>
            <person name="Martienssen R.A."/>
            <person name="Clifton S.W."/>
            <person name="McCombie W.R."/>
            <person name="Wing R.A."/>
            <person name="Wilson R.K."/>
        </authorList>
    </citation>
    <scope>NUCLEOTIDE SEQUENCE [LARGE SCALE GENOMIC DNA]</scope>
    <source>
        <strain evidence="2">cv. B73</strain>
    </source>
</reference>
<keyword evidence="2" id="KW-1185">Reference proteome</keyword>
<dbReference type="Proteomes" id="UP000007305">
    <property type="component" value="Chromosome 10"/>
</dbReference>
<organism evidence="1 2">
    <name type="scientific">Zea mays</name>
    <name type="common">Maize</name>
    <dbReference type="NCBI Taxonomy" id="4577"/>
    <lineage>
        <taxon>Eukaryota</taxon>
        <taxon>Viridiplantae</taxon>
        <taxon>Streptophyta</taxon>
        <taxon>Embryophyta</taxon>
        <taxon>Tracheophyta</taxon>
        <taxon>Spermatophyta</taxon>
        <taxon>Magnoliopsida</taxon>
        <taxon>Liliopsida</taxon>
        <taxon>Poales</taxon>
        <taxon>Poaceae</taxon>
        <taxon>PACMAD clade</taxon>
        <taxon>Panicoideae</taxon>
        <taxon>Andropogonodae</taxon>
        <taxon>Andropogoneae</taxon>
        <taxon>Tripsacinae</taxon>
        <taxon>Zea</taxon>
    </lineage>
</organism>
<accession>A0A804RKA5</accession>
<name>A0A804RKA5_MAIZE</name>
<dbReference type="AlphaFoldDB" id="A0A804RKA5"/>
<dbReference type="InParanoid" id="A0A804RKA5"/>